<keyword evidence="13" id="KW-1185">Reference proteome</keyword>
<comment type="catalytic activity">
    <reaction evidence="10">
        <text>a lipid X + a UDP-2-N,3-O-bis[(3R)-3-hydroxyacyl]-alpha-D-glucosamine = a lipid A disaccharide + UDP + H(+)</text>
        <dbReference type="Rhea" id="RHEA:67828"/>
        <dbReference type="ChEBI" id="CHEBI:15378"/>
        <dbReference type="ChEBI" id="CHEBI:58223"/>
        <dbReference type="ChEBI" id="CHEBI:137748"/>
        <dbReference type="ChEBI" id="CHEBI:176338"/>
        <dbReference type="ChEBI" id="CHEBI:176343"/>
        <dbReference type="EC" id="2.4.1.182"/>
    </reaction>
</comment>
<protein>
    <recommendedName>
        <fullName evidence="4 11">Lipid-A-disaccharide synthase</fullName>
        <ecNumber evidence="3 11">2.4.1.182</ecNumber>
    </recommendedName>
</protein>
<keyword evidence="8 12" id="KW-0808">Transferase</keyword>
<comment type="caution">
    <text evidence="12">The sequence shown here is derived from an EMBL/GenBank/DDBJ whole genome shotgun (WGS) entry which is preliminary data.</text>
</comment>
<keyword evidence="6" id="KW-0441">Lipid A biosynthesis</keyword>
<evidence type="ECO:0000256" key="7">
    <source>
        <dbReference type="ARBA" id="ARBA00022676"/>
    </source>
</evidence>
<dbReference type="Proteomes" id="UP001597237">
    <property type="component" value="Unassembled WGS sequence"/>
</dbReference>
<evidence type="ECO:0000256" key="1">
    <source>
        <dbReference type="ARBA" id="ARBA00002056"/>
    </source>
</evidence>
<sequence length="378" mass="40665">MLVAAEASGDDRGAGLMQALRRRLGQDVRFFGVGGARMAAEGLESPFDIAELSVLGLLEGLMAYRRVVRRADETAALAARERPDVAVLIDSWGFTLRVAQRLRRQDPRLPLVKYVGPQVWASRPGRAKVLAQAVDHLLTIHKFDAPIFEAAGLPTTFVGNSALSLDFSRADPSVGQGPDGPVLLVLPGSRPSEIKHVLPSFEDAVRILKQKRPDLRILIPAAPTVAEQVKARVAGWPFSAEVLEGEPAKLGAMKAATVALACSGTVTTELALAGCPMVVGYRLGRVTHTILKRLIRTPYITLFNIAAQDFVAPEFVQDDCNGPALAAAIEARLADPALRGRQVERQFEALDRMGRGGPDPSEAAAEAVLKVVESRRRV</sequence>
<dbReference type="GO" id="GO:0008915">
    <property type="term" value="F:lipid-A-disaccharide synthase activity"/>
    <property type="evidence" value="ECO:0007669"/>
    <property type="project" value="UniProtKB-EC"/>
</dbReference>
<proteinExistence type="inferred from homology"/>
<comment type="similarity">
    <text evidence="2">Belongs to the LpxB family.</text>
</comment>
<evidence type="ECO:0000256" key="11">
    <source>
        <dbReference type="NCBIfam" id="TIGR00215"/>
    </source>
</evidence>
<dbReference type="NCBIfam" id="TIGR00215">
    <property type="entry name" value="lpxB"/>
    <property type="match status" value="1"/>
</dbReference>
<evidence type="ECO:0000256" key="10">
    <source>
        <dbReference type="ARBA" id="ARBA00048975"/>
    </source>
</evidence>
<evidence type="ECO:0000256" key="3">
    <source>
        <dbReference type="ARBA" id="ARBA00012687"/>
    </source>
</evidence>
<dbReference type="InterPro" id="IPR003835">
    <property type="entry name" value="Glyco_trans_19"/>
</dbReference>
<evidence type="ECO:0000313" key="13">
    <source>
        <dbReference type="Proteomes" id="UP001597237"/>
    </source>
</evidence>
<gene>
    <name evidence="12" type="primary">lpxB</name>
    <name evidence="12" type="ORF">ACFSC0_16085</name>
</gene>
<evidence type="ECO:0000256" key="4">
    <source>
        <dbReference type="ARBA" id="ARBA00020902"/>
    </source>
</evidence>
<evidence type="ECO:0000256" key="2">
    <source>
        <dbReference type="ARBA" id="ARBA00007868"/>
    </source>
</evidence>
<dbReference type="RefSeq" id="WP_377282274.1">
    <property type="nucleotide sequence ID" value="NZ_JBHRSI010000005.1"/>
</dbReference>
<organism evidence="12 13">
    <name type="scientific">Phenylobacterium terrae</name>
    <dbReference type="NCBI Taxonomy" id="2665495"/>
    <lineage>
        <taxon>Bacteria</taxon>
        <taxon>Pseudomonadati</taxon>
        <taxon>Pseudomonadota</taxon>
        <taxon>Alphaproteobacteria</taxon>
        <taxon>Caulobacterales</taxon>
        <taxon>Caulobacteraceae</taxon>
        <taxon>Phenylobacterium</taxon>
    </lineage>
</organism>
<keyword evidence="7 12" id="KW-0328">Glycosyltransferase</keyword>
<name>A0ABW4N469_9CAUL</name>
<keyword evidence="5" id="KW-0444">Lipid biosynthesis</keyword>
<dbReference type="Pfam" id="PF02684">
    <property type="entry name" value="LpxB"/>
    <property type="match status" value="1"/>
</dbReference>
<accession>A0ABW4N469</accession>
<dbReference type="PANTHER" id="PTHR30372:SF4">
    <property type="entry name" value="LIPID-A-DISACCHARIDE SYNTHASE, MITOCHONDRIAL-RELATED"/>
    <property type="match status" value="1"/>
</dbReference>
<dbReference type="EMBL" id="JBHUEY010000006">
    <property type="protein sequence ID" value="MFD1784922.1"/>
    <property type="molecule type" value="Genomic_DNA"/>
</dbReference>
<dbReference type="EC" id="2.4.1.182" evidence="3 11"/>
<evidence type="ECO:0000256" key="6">
    <source>
        <dbReference type="ARBA" id="ARBA00022556"/>
    </source>
</evidence>
<evidence type="ECO:0000256" key="8">
    <source>
        <dbReference type="ARBA" id="ARBA00022679"/>
    </source>
</evidence>
<reference evidence="13" key="1">
    <citation type="journal article" date="2019" name="Int. J. Syst. Evol. Microbiol.">
        <title>The Global Catalogue of Microorganisms (GCM) 10K type strain sequencing project: providing services to taxonomists for standard genome sequencing and annotation.</title>
        <authorList>
            <consortium name="The Broad Institute Genomics Platform"/>
            <consortium name="The Broad Institute Genome Sequencing Center for Infectious Disease"/>
            <person name="Wu L."/>
            <person name="Ma J."/>
        </authorList>
    </citation>
    <scope>NUCLEOTIDE SEQUENCE [LARGE SCALE GENOMIC DNA]</scope>
    <source>
        <strain evidence="13">DFY28</strain>
    </source>
</reference>
<dbReference type="SUPFAM" id="SSF53756">
    <property type="entry name" value="UDP-Glycosyltransferase/glycogen phosphorylase"/>
    <property type="match status" value="1"/>
</dbReference>
<evidence type="ECO:0000256" key="9">
    <source>
        <dbReference type="ARBA" id="ARBA00023098"/>
    </source>
</evidence>
<dbReference type="PANTHER" id="PTHR30372">
    <property type="entry name" value="LIPID-A-DISACCHARIDE SYNTHASE"/>
    <property type="match status" value="1"/>
</dbReference>
<comment type="function">
    <text evidence="1">Condensation of UDP-2,3-diacylglucosamine and 2,3-diacylglucosamine-1-phosphate to form lipid A disaccharide, a precursor of lipid A, a phosphorylated glycolipid that anchors the lipopolysaccharide to the outer membrane of the cell.</text>
</comment>
<evidence type="ECO:0000313" key="12">
    <source>
        <dbReference type="EMBL" id="MFD1784922.1"/>
    </source>
</evidence>
<keyword evidence="9" id="KW-0443">Lipid metabolism</keyword>
<evidence type="ECO:0000256" key="5">
    <source>
        <dbReference type="ARBA" id="ARBA00022516"/>
    </source>
</evidence>